<dbReference type="GO" id="GO:0016020">
    <property type="term" value="C:membrane"/>
    <property type="evidence" value="ECO:0007669"/>
    <property type="project" value="TreeGrafter"/>
</dbReference>
<evidence type="ECO:0000313" key="3">
    <source>
        <dbReference type="EMBL" id="QXI39833.1"/>
    </source>
</evidence>
<feature type="transmembrane region" description="Helical" evidence="1">
    <location>
        <begin position="77"/>
        <end position="95"/>
    </location>
</feature>
<feature type="transmembrane region" description="Helical" evidence="1">
    <location>
        <begin position="214"/>
        <end position="232"/>
    </location>
</feature>
<dbReference type="GO" id="GO:0016747">
    <property type="term" value="F:acyltransferase activity, transferring groups other than amino-acyl groups"/>
    <property type="evidence" value="ECO:0007669"/>
    <property type="project" value="InterPro"/>
</dbReference>
<feature type="transmembrane region" description="Helical" evidence="1">
    <location>
        <begin position="186"/>
        <end position="202"/>
    </location>
</feature>
<dbReference type="KEGG" id="pxn:HU772_007020"/>
<gene>
    <name evidence="3" type="ORF">HU772_007020</name>
</gene>
<dbReference type="GO" id="GO:0009103">
    <property type="term" value="P:lipopolysaccharide biosynthetic process"/>
    <property type="evidence" value="ECO:0007669"/>
    <property type="project" value="TreeGrafter"/>
</dbReference>
<sequence length="357" mass="40837">MIGLDVVRAAAIMMVLISHLRQTLKVPDDWMSLTFGGWYGVELFFVLSGFLIGTILIREYDKGLTLGSLGRFWFRRWMRTLPVYFAALLYVWIKYDWFHISYLVFLQVPLTNSSQVLPVAWSLAVEEWFYLCFPVALMALTFIRKRPVLLQVTLLFIAVPLAYRIGQYTGLYRGGDYRGNTFRFDSIAIGVLLAYLMASEVWRKRLFASKNKVYLLAGVFLAFELIRVNWKAFGLAAPLPLPSWYLTVSFTVTGVSAAFIVAAFYMAEIRLPKNIEAIVGYVSTVSYSVYIWHLLFLGAVLRELSQGKGIMLYLLTMIAMLVLAYVPYMLIERPFMSLRDAITERMKARATRAVALS</sequence>
<feature type="domain" description="Acyltransferase 3" evidence="2">
    <location>
        <begin position="2"/>
        <end position="328"/>
    </location>
</feature>
<feature type="transmembrane region" description="Helical" evidence="1">
    <location>
        <begin position="244"/>
        <end position="266"/>
    </location>
</feature>
<keyword evidence="3" id="KW-0808">Transferase</keyword>
<feature type="transmembrane region" description="Helical" evidence="1">
    <location>
        <begin position="148"/>
        <end position="166"/>
    </location>
</feature>
<reference evidence="3 4" key="1">
    <citation type="journal article" date="2020" name="Microorganisms">
        <title>Reliable Identification of Environmental Pseudomonas Isolates Using the rpoD Gene.</title>
        <authorList>
            <consortium name="The Broad Institute Genome Sequencing Platform"/>
            <person name="Girard L."/>
            <person name="Lood C."/>
            <person name="Rokni-Zadeh H."/>
            <person name="van Noort V."/>
            <person name="Lavigne R."/>
            <person name="De Mot R."/>
        </authorList>
    </citation>
    <scope>NUCLEOTIDE SEQUENCE [LARGE SCALE GENOMIC DNA]</scope>
    <source>
        <strain evidence="3 4">RW9S1A</strain>
    </source>
</reference>
<protein>
    <submittedName>
        <fullName evidence="3">Acyltransferase</fullName>
    </submittedName>
</protein>
<organism evidence="3 4">
    <name type="scientific">Pseudomonas xantholysinigenes</name>
    <dbReference type="NCBI Taxonomy" id="2745490"/>
    <lineage>
        <taxon>Bacteria</taxon>
        <taxon>Pseudomonadati</taxon>
        <taxon>Pseudomonadota</taxon>
        <taxon>Gammaproteobacteria</taxon>
        <taxon>Pseudomonadales</taxon>
        <taxon>Pseudomonadaceae</taxon>
        <taxon>Pseudomonas</taxon>
    </lineage>
</organism>
<dbReference type="InterPro" id="IPR002656">
    <property type="entry name" value="Acyl_transf_3_dom"/>
</dbReference>
<dbReference type="PANTHER" id="PTHR23028">
    <property type="entry name" value="ACETYLTRANSFERASE"/>
    <property type="match status" value="1"/>
</dbReference>
<proteinExistence type="predicted"/>
<dbReference type="EMBL" id="CP077095">
    <property type="protein sequence ID" value="QXI39833.1"/>
    <property type="molecule type" value="Genomic_DNA"/>
</dbReference>
<keyword evidence="4" id="KW-1185">Reference proteome</keyword>
<name>A0A9E6TXX1_9PSED</name>
<keyword evidence="3" id="KW-0012">Acyltransferase</keyword>
<dbReference type="InterPro" id="IPR050879">
    <property type="entry name" value="Acyltransferase_3"/>
</dbReference>
<feature type="transmembrane region" description="Helical" evidence="1">
    <location>
        <begin position="37"/>
        <end position="57"/>
    </location>
</feature>
<dbReference type="Pfam" id="PF01757">
    <property type="entry name" value="Acyl_transf_3"/>
    <property type="match status" value="1"/>
</dbReference>
<feature type="transmembrane region" description="Helical" evidence="1">
    <location>
        <begin position="278"/>
        <end position="298"/>
    </location>
</feature>
<evidence type="ECO:0000313" key="4">
    <source>
        <dbReference type="Proteomes" id="UP000633418"/>
    </source>
</evidence>
<feature type="transmembrane region" description="Helical" evidence="1">
    <location>
        <begin position="310"/>
        <end position="331"/>
    </location>
</feature>
<accession>A0A9E6TXX1</accession>
<dbReference type="PANTHER" id="PTHR23028:SF53">
    <property type="entry name" value="ACYL_TRANSF_3 DOMAIN-CONTAINING PROTEIN"/>
    <property type="match status" value="1"/>
</dbReference>
<evidence type="ECO:0000256" key="1">
    <source>
        <dbReference type="SAM" id="Phobius"/>
    </source>
</evidence>
<keyword evidence="1" id="KW-0472">Membrane</keyword>
<reference evidence="3 4" key="2">
    <citation type="journal article" date="2021" name="Microorganisms">
        <title>The Ever-Expanding Pseudomonas Genus: Description of 43 New Species and Partition of the Pseudomonas putida Group.</title>
        <authorList>
            <person name="Girard L."/>
            <person name="Lood C."/>
            <person name="Hofte M."/>
            <person name="Vandamme P."/>
            <person name="Rokni-Zadeh H."/>
            <person name="van Noort V."/>
            <person name="Lavigne R."/>
            <person name="De Mot R."/>
        </authorList>
    </citation>
    <scope>NUCLEOTIDE SEQUENCE [LARGE SCALE GENOMIC DNA]</scope>
    <source>
        <strain evidence="3 4">RW9S1A</strain>
    </source>
</reference>
<dbReference type="Proteomes" id="UP000633418">
    <property type="component" value="Chromosome"/>
</dbReference>
<dbReference type="RefSeq" id="WP_186656033.1">
    <property type="nucleotide sequence ID" value="NZ_CP077095.1"/>
</dbReference>
<evidence type="ECO:0000259" key="2">
    <source>
        <dbReference type="Pfam" id="PF01757"/>
    </source>
</evidence>
<feature type="transmembrane region" description="Helical" evidence="1">
    <location>
        <begin position="115"/>
        <end position="141"/>
    </location>
</feature>
<dbReference type="AlphaFoldDB" id="A0A9E6TXX1"/>
<keyword evidence="1" id="KW-1133">Transmembrane helix</keyword>
<keyword evidence="1" id="KW-0812">Transmembrane</keyword>